<name>A0AA39UZ28_9LECA</name>
<dbReference type="Pfam" id="PF26639">
    <property type="entry name" value="Het-6_barrel"/>
    <property type="match status" value="1"/>
</dbReference>
<dbReference type="PANTHER" id="PTHR24148:SF64">
    <property type="entry name" value="HETEROKARYON INCOMPATIBILITY DOMAIN-CONTAINING PROTEIN"/>
    <property type="match status" value="1"/>
</dbReference>
<dbReference type="Pfam" id="PF06985">
    <property type="entry name" value="HET"/>
    <property type="match status" value="1"/>
</dbReference>
<proteinExistence type="predicted"/>
<dbReference type="AlphaFoldDB" id="A0AA39UZ28"/>
<feature type="domain" description="Heterokaryon incompatibility" evidence="1">
    <location>
        <begin position="81"/>
        <end position="220"/>
    </location>
</feature>
<evidence type="ECO:0000259" key="1">
    <source>
        <dbReference type="Pfam" id="PF06985"/>
    </source>
</evidence>
<comment type="caution">
    <text evidence="2">The sequence shown here is derived from an EMBL/GenBank/DDBJ whole genome shotgun (WGS) entry which is preliminary data.</text>
</comment>
<evidence type="ECO:0000313" key="3">
    <source>
        <dbReference type="Proteomes" id="UP001166286"/>
    </source>
</evidence>
<dbReference type="EMBL" id="JAFEKC020000019">
    <property type="protein sequence ID" value="KAK0509247.1"/>
    <property type="molecule type" value="Genomic_DNA"/>
</dbReference>
<accession>A0AA39UZ28</accession>
<dbReference type="PANTHER" id="PTHR24148">
    <property type="entry name" value="ANKYRIN REPEAT DOMAIN-CONTAINING PROTEIN 39 HOMOLOG-RELATED"/>
    <property type="match status" value="1"/>
</dbReference>
<gene>
    <name evidence="2" type="ORF">JMJ35_008618</name>
</gene>
<evidence type="ECO:0000313" key="2">
    <source>
        <dbReference type="EMBL" id="KAK0509247.1"/>
    </source>
</evidence>
<dbReference type="InterPro" id="IPR052895">
    <property type="entry name" value="HetReg/Transcr_Mod"/>
</dbReference>
<keyword evidence="3" id="KW-1185">Reference proteome</keyword>
<dbReference type="Proteomes" id="UP001166286">
    <property type="component" value="Unassembled WGS sequence"/>
</dbReference>
<protein>
    <recommendedName>
        <fullName evidence="1">Heterokaryon incompatibility domain-containing protein</fullName>
    </recommendedName>
</protein>
<sequence>MSGTSASFNLPNGTNILQRINSKIQGARSLKKPKYESDGLYKPLKVERREIRLLHMEPSLKLKEQPQCFLETVSLDDSPQFEALSYVWGDPNLTRPIRLGNRQWYATINLEAGLRYLRRPFEDIVIWVDALCIDQSSVDERNSQVLLMKTIYSNATQVKVWLGEPTSRSDDALAILEHMGRNIPFRDIRLHGKNLNYKHAKYLNELVNRPWWNRVWVQQEYSLAKDVTLHCGLRSIEFSGLLKNEDIDRLCKGWDMRLYITMQTLGHSALLHRQHHCTGANDLTFTGILAQGCYKDCSDLRDSIYGFLGLAKEDVVDAIKPDYGIPLEDVLRCTAVTHITCTRSLSFFSFSTLKSKDTRLGPTWVPEWPRLGPFQLRERYGSAQNQKRTVWDHRVNRFESILDFKACATRSMSFDLINETTVMLNGKCTGEVTEVNPVALRCESKTSAFIHPDVIRLLENWLNFFDQFADHAAFPSSTEGRESPLWRILTGDRHLDRRGRWRNCEKTDYEAYQAFQRDLVAGGALIEGELNCWVSITVASADRCLFATDRGHIGLGPLEMRKGDHVYILSGGEVPYMLRPVSGPIPRTFELVGDCYLHGIMYGEAAGPDEDFHDVYLE</sequence>
<dbReference type="InterPro" id="IPR010730">
    <property type="entry name" value="HET"/>
</dbReference>
<organism evidence="2 3">
    <name type="scientific">Cladonia borealis</name>
    <dbReference type="NCBI Taxonomy" id="184061"/>
    <lineage>
        <taxon>Eukaryota</taxon>
        <taxon>Fungi</taxon>
        <taxon>Dikarya</taxon>
        <taxon>Ascomycota</taxon>
        <taxon>Pezizomycotina</taxon>
        <taxon>Lecanoromycetes</taxon>
        <taxon>OSLEUM clade</taxon>
        <taxon>Lecanoromycetidae</taxon>
        <taxon>Lecanorales</taxon>
        <taxon>Lecanorineae</taxon>
        <taxon>Cladoniaceae</taxon>
        <taxon>Cladonia</taxon>
    </lineage>
</organism>
<reference evidence="2" key="1">
    <citation type="submission" date="2023-03" db="EMBL/GenBank/DDBJ databases">
        <title>Complete genome of Cladonia borealis.</title>
        <authorList>
            <person name="Park H."/>
        </authorList>
    </citation>
    <scope>NUCLEOTIDE SEQUENCE</scope>
    <source>
        <strain evidence="2">ANT050790</strain>
    </source>
</reference>